<reference evidence="13" key="1">
    <citation type="submission" date="2021-01" db="EMBL/GenBank/DDBJ databases">
        <title>Description of Breznakiella homolactica.</title>
        <authorList>
            <person name="Song Y."/>
            <person name="Brune A."/>
        </authorList>
    </citation>
    <scope>NUCLEOTIDE SEQUENCE</scope>
    <source>
        <strain evidence="13">RmG30</strain>
    </source>
</reference>
<keyword evidence="8 10" id="KW-0131">Cell cycle</keyword>
<evidence type="ECO:0000256" key="8">
    <source>
        <dbReference type="ARBA" id="ARBA00023306"/>
    </source>
</evidence>
<dbReference type="InterPro" id="IPR004276">
    <property type="entry name" value="GlycoTrans_28_N"/>
</dbReference>
<keyword evidence="3 10" id="KW-0328">Glycosyltransferase</keyword>
<dbReference type="Pfam" id="PF03033">
    <property type="entry name" value="Glyco_transf_28"/>
    <property type="match status" value="1"/>
</dbReference>
<evidence type="ECO:0000313" key="14">
    <source>
        <dbReference type="Proteomes" id="UP000595917"/>
    </source>
</evidence>
<dbReference type="AlphaFoldDB" id="A0A7T7XL22"/>
<dbReference type="UniPathway" id="UPA00219"/>
<evidence type="ECO:0000256" key="3">
    <source>
        <dbReference type="ARBA" id="ARBA00022676"/>
    </source>
</evidence>
<dbReference type="GO" id="GO:0071555">
    <property type="term" value="P:cell wall organization"/>
    <property type="evidence" value="ECO:0007669"/>
    <property type="project" value="UniProtKB-KW"/>
</dbReference>
<dbReference type="EC" id="2.4.1.227" evidence="10"/>
<dbReference type="CDD" id="cd03785">
    <property type="entry name" value="GT28_MurG"/>
    <property type="match status" value="1"/>
</dbReference>
<evidence type="ECO:0000256" key="10">
    <source>
        <dbReference type="HAMAP-Rule" id="MF_00033"/>
    </source>
</evidence>
<evidence type="ECO:0000256" key="2">
    <source>
        <dbReference type="ARBA" id="ARBA00022618"/>
    </source>
</evidence>
<dbReference type="Pfam" id="PF04101">
    <property type="entry name" value="Glyco_tran_28_C"/>
    <property type="match status" value="1"/>
</dbReference>
<evidence type="ECO:0000259" key="11">
    <source>
        <dbReference type="Pfam" id="PF03033"/>
    </source>
</evidence>
<dbReference type="NCBIfam" id="TIGR01133">
    <property type="entry name" value="murG"/>
    <property type="match status" value="1"/>
</dbReference>
<evidence type="ECO:0000259" key="12">
    <source>
        <dbReference type="Pfam" id="PF04101"/>
    </source>
</evidence>
<dbReference type="KEGG" id="bhc:JFL75_15005"/>
<dbReference type="Proteomes" id="UP000595917">
    <property type="component" value="Chromosome"/>
</dbReference>
<comment type="caution">
    <text evidence="10">Lacks conserved residue(s) required for the propagation of feature annotation.</text>
</comment>
<dbReference type="InterPro" id="IPR007235">
    <property type="entry name" value="Glyco_trans_28_C"/>
</dbReference>
<dbReference type="PANTHER" id="PTHR21015:SF27">
    <property type="entry name" value="UDP-N-ACETYLGLUCOSAMINE--N-ACETYLMURAMYL-(PENTAPEPTIDE) PYROPHOSPHORYL-UNDECAPRENOL N-ACETYLGLUCOSAMINE TRANSFERASE"/>
    <property type="match status" value="1"/>
</dbReference>
<evidence type="ECO:0000256" key="4">
    <source>
        <dbReference type="ARBA" id="ARBA00022679"/>
    </source>
</evidence>
<evidence type="ECO:0000313" key="13">
    <source>
        <dbReference type="EMBL" id="QQO08232.1"/>
    </source>
</evidence>
<dbReference type="Gene3D" id="3.40.50.2000">
    <property type="entry name" value="Glycogen Phosphorylase B"/>
    <property type="match status" value="2"/>
</dbReference>
<feature type="domain" description="Glycosyl transferase family 28 C-terminal" evidence="12">
    <location>
        <begin position="191"/>
        <end position="348"/>
    </location>
</feature>
<feature type="binding site" evidence="10">
    <location>
        <position position="292"/>
    </location>
    <ligand>
        <name>UDP-N-acetyl-alpha-D-glucosamine</name>
        <dbReference type="ChEBI" id="CHEBI:57705"/>
    </ligand>
</feature>
<dbReference type="PROSITE" id="PS51257">
    <property type="entry name" value="PROKAR_LIPOPROTEIN"/>
    <property type="match status" value="1"/>
</dbReference>
<evidence type="ECO:0000256" key="1">
    <source>
        <dbReference type="ARBA" id="ARBA00022475"/>
    </source>
</evidence>
<keyword evidence="2 10" id="KW-0132">Cell division</keyword>
<proteinExistence type="inferred from homology"/>
<gene>
    <name evidence="10 13" type="primary">murG</name>
    <name evidence="13" type="ORF">JFL75_15005</name>
</gene>
<comment type="function">
    <text evidence="10">Cell wall formation. Catalyzes the transfer of a GlcNAc subunit on undecaprenyl-pyrophosphoryl-MurNAc-pentapeptide (lipid intermediate I) to form undecaprenyl-pyrophosphoryl-MurNAc-(pentapeptide)GlcNAc (lipid intermediate II).</text>
</comment>
<comment type="similarity">
    <text evidence="10">Belongs to the glycosyltransferase 28 family. MurG subfamily.</text>
</comment>
<keyword evidence="1 10" id="KW-1003">Cell membrane</keyword>
<protein>
    <recommendedName>
        <fullName evidence="10">UDP-N-acetylglucosamine--N-acetylmuramyl-(pentapeptide) pyrophosphoryl-undecaprenol N-acetylglucosamine transferase</fullName>
        <ecNumber evidence="10">2.4.1.227</ecNumber>
    </recommendedName>
    <alternativeName>
        <fullName evidence="10">Undecaprenyl-PP-MurNAc-pentapeptide-UDPGlcNAc GlcNAc transferase</fullName>
    </alternativeName>
</protein>
<comment type="catalytic activity">
    <reaction evidence="10">
        <text>di-trans,octa-cis-undecaprenyl diphospho-N-acetyl-alpha-D-muramoyl-L-alanyl-D-glutamyl-meso-2,6-diaminopimeloyl-D-alanyl-D-alanine + UDP-N-acetyl-alpha-D-glucosamine = di-trans,octa-cis-undecaprenyl diphospho-[N-acetyl-alpha-D-glucosaminyl-(1-&gt;4)]-N-acetyl-alpha-D-muramoyl-L-alanyl-D-glutamyl-meso-2,6-diaminopimeloyl-D-alanyl-D-alanine + UDP + H(+)</text>
        <dbReference type="Rhea" id="RHEA:31227"/>
        <dbReference type="ChEBI" id="CHEBI:15378"/>
        <dbReference type="ChEBI" id="CHEBI:57705"/>
        <dbReference type="ChEBI" id="CHEBI:58223"/>
        <dbReference type="ChEBI" id="CHEBI:61387"/>
        <dbReference type="ChEBI" id="CHEBI:61388"/>
        <dbReference type="EC" id="2.4.1.227"/>
    </reaction>
</comment>
<dbReference type="GO" id="GO:0008360">
    <property type="term" value="P:regulation of cell shape"/>
    <property type="evidence" value="ECO:0007669"/>
    <property type="project" value="UniProtKB-KW"/>
</dbReference>
<feature type="domain" description="Glycosyltransferase family 28 N-terminal" evidence="11">
    <location>
        <begin position="4"/>
        <end position="142"/>
    </location>
</feature>
<dbReference type="GO" id="GO:0005886">
    <property type="term" value="C:plasma membrane"/>
    <property type="evidence" value="ECO:0007669"/>
    <property type="project" value="UniProtKB-SubCell"/>
</dbReference>
<keyword evidence="9 10" id="KW-0961">Cell wall biogenesis/degradation</keyword>
<keyword evidence="7 10" id="KW-0472">Membrane</keyword>
<evidence type="ECO:0000256" key="5">
    <source>
        <dbReference type="ARBA" id="ARBA00022960"/>
    </source>
</evidence>
<dbReference type="GO" id="GO:0050511">
    <property type="term" value="F:undecaprenyldiphospho-muramoylpentapeptide beta-N-acetylglucosaminyltransferase activity"/>
    <property type="evidence" value="ECO:0007669"/>
    <property type="project" value="UniProtKB-UniRule"/>
</dbReference>
<name>A0A7T7XL22_9SPIR</name>
<dbReference type="RefSeq" id="WP_215625538.1">
    <property type="nucleotide sequence ID" value="NZ_CP067089.2"/>
</dbReference>
<evidence type="ECO:0000256" key="7">
    <source>
        <dbReference type="ARBA" id="ARBA00023136"/>
    </source>
</evidence>
<accession>A0A7T7XL22</accession>
<keyword evidence="4 10" id="KW-0808">Transferase</keyword>
<dbReference type="HAMAP" id="MF_00033">
    <property type="entry name" value="MurG"/>
    <property type="match status" value="1"/>
</dbReference>
<dbReference type="GO" id="GO:0005975">
    <property type="term" value="P:carbohydrate metabolic process"/>
    <property type="evidence" value="ECO:0007669"/>
    <property type="project" value="InterPro"/>
</dbReference>
<sequence>MVKIACTGGGTGGHIYPGLAVVSCLKEIISPQIFWIGAKTGMDRSIIEKAGIPFMGIPAGKLRRYFSLRNMADLFKVAAGFLAARRILKREKPDLLFSKGGFVSVPPCAAAYSLGIPVFTHESDFSPGLATRINCRFAHTIFTAYAETIPMIAPAYRDKAVVAGNPVRREFRTADAGRGRAFLGIGGDRPVLLVLGGSQGALEINELVKKCLPSLTETFTVVHQTGSSWDGAPGGSEWYKPHAYIGEEMPDVLAAADLVLGRSGAGTVWECATEGKPMVLIPLRGSGTRGDQVENAEVFRKAGAALVLDGGDINEKKLESLLLNLGRDTEKLHSMAAASAAMGRTDAARIVSDAIADFLRSTKK</sequence>
<dbReference type="GO" id="GO:0009252">
    <property type="term" value="P:peptidoglycan biosynthetic process"/>
    <property type="evidence" value="ECO:0007669"/>
    <property type="project" value="UniProtKB-UniRule"/>
</dbReference>
<comment type="pathway">
    <text evidence="10">Cell wall biogenesis; peptidoglycan biosynthesis.</text>
</comment>
<feature type="binding site" evidence="10">
    <location>
        <position position="198"/>
    </location>
    <ligand>
        <name>UDP-N-acetyl-alpha-D-glucosamine</name>
        <dbReference type="ChEBI" id="CHEBI:57705"/>
    </ligand>
</feature>
<dbReference type="InterPro" id="IPR006009">
    <property type="entry name" value="GlcNAc_MurG"/>
</dbReference>
<evidence type="ECO:0000256" key="9">
    <source>
        <dbReference type="ARBA" id="ARBA00023316"/>
    </source>
</evidence>
<dbReference type="PANTHER" id="PTHR21015">
    <property type="entry name" value="UDP-N-ACETYLGLUCOSAMINE--N-ACETYLMURAMYL-(PENTAPEPTIDE) PYROPHOSPHORYL-UNDECAPRENOL N-ACETYLGLUCOSAMINE TRANSFERASE 1"/>
    <property type="match status" value="1"/>
</dbReference>
<feature type="binding site" evidence="10">
    <location>
        <position position="168"/>
    </location>
    <ligand>
        <name>UDP-N-acetyl-alpha-D-glucosamine</name>
        <dbReference type="ChEBI" id="CHEBI:57705"/>
    </ligand>
</feature>
<keyword evidence="5 10" id="KW-0133">Cell shape</keyword>
<feature type="binding site" evidence="10">
    <location>
        <begin position="11"/>
        <end position="13"/>
    </location>
    <ligand>
        <name>UDP-N-acetyl-alpha-D-glucosamine</name>
        <dbReference type="ChEBI" id="CHEBI:57705"/>
    </ligand>
</feature>
<dbReference type="EMBL" id="CP067089">
    <property type="protein sequence ID" value="QQO08232.1"/>
    <property type="molecule type" value="Genomic_DNA"/>
</dbReference>
<keyword evidence="6 10" id="KW-0573">Peptidoglycan synthesis</keyword>
<dbReference type="GO" id="GO:0051301">
    <property type="term" value="P:cell division"/>
    <property type="evidence" value="ECO:0007669"/>
    <property type="project" value="UniProtKB-KW"/>
</dbReference>
<comment type="subcellular location">
    <subcellularLocation>
        <location evidence="10">Cell membrane</location>
        <topology evidence="10">Peripheral membrane protein</topology>
        <orientation evidence="10">Cytoplasmic side</orientation>
    </subcellularLocation>
</comment>
<keyword evidence="14" id="KW-1185">Reference proteome</keyword>
<dbReference type="SUPFAM" id="SSF53756">
    <property type="entry name" value="UDP-Glycosyltransferase/glycogen phosphorylase"/>
    <property type="match status" value="1"/>
</dbReference>
<organism evidence="13 14">
    <name type="scientific">Breznakiella homolactica</name>
    <dbReference type="NCBI Taxonomy" id="2798577"/>
    <lineage>
        <taxon>Bacteria</taxon>
        <taxon>Pseudomonadati</taxon>
        <taxon>Spirochaetota</taxon>
        <taxon>Spirochaetia</taxon>
        <taxon>Spirochaetales</taxon>
        <taxon>Breznakiellaceae</taxon>
        <taxon>Breznakiella</taxon>
    </lineage>
</organism>
<evidence type="ECO:0000256" key="6">
    <source>
        <dbReference type="ARBA" id="ARBA00022984"/>
    </source>
</evidence>